<feature type="domain" description="Metallo-beta-lactamase" evidence="6">
    <location>
        <begin position="158"/>
        <end position="375"/>
    </location>
</feature>
<keyword evidence="3" id="KW-0862">Zinc</keyword>
<evidence type="ECO:0000256" key="4">
    <source>
        <dbReference type="ARBA" id="ARBA00033751"/>
    </source>
</evidence>
<feature type="compositionally biased region" description="Low complexity" evidence="5">
    <location>
        <begin position="52"/>
        <end position="70"/>
    </location>
</feature>
<dbReference type="AlphaFoldDB" id="A0A9P8YJJ5"/>
<dbReference type="Gene3D" id="3.30.1050.10">
    <property type="entry name" value="SCP2 sterol-binding domain"/>
    <property type="match status" value="1"/>
</dbReference>
<keyword evidence="8" id="KW-1185">Reference proteome</keyword>
<dbReference type="RefSeq" id="XP_046019238.1">
    <property type="nucleotide sequence ID" value="XM_046152491.1"/>
</dbReference>
<evidence type="ECO:0000256" key="5">
    <source>
        <dbReference type="SAM" id="MobiDB-lite"/>
    </source>
</evidence>
<dbReference type="InterPro" id="IPR001279">
    <property type="entry name" value="Metallo-B-lactamas"/>
</dbReference>
<dbReference type="InterPro" id="IPR029228">
    <property type="entry name" value="Alkyl_sulf_dimr"/>
</dbReference>
<evidence type="ECO:0000259" key="6">
    <source>
        <dbReference type="SMART" id="SM00849"/>
    </source>
</evidence>
<feature type="region of interest" description="Disordered" evidence="5">
    <location>
        <begin position="33"/>
        <end position="73"/>
    </location>
</feature>
<dbReference type="SMART" id="SM00849">
    <property type="entry name" value="Lactamase_B"/>
    <property type="match status" value="1"/>
</dbReference>
<dbReference type="GO" id="GO:0018909">
    <property type="term" value="P:dodecyl sulfate metabolic process"/>
    <property type="evidence" value="ECO:0007669"/>
    <property type="project" value="InterPro"/>
</dbReference>
<evidence type="ECO:0000313" key="8">
    <source>
        <dbReference type="Proteomes" id="UP000756346"/>
    </source>
</evidence>
<accession>A0A9P8YJJ5</accession>
<dbReference type="EMBL" id="JAGTJQ010000001">
    <property type="protein sequence ID" value="KAH7041183.1"/>
    <property type="molecule type" value="Genomic_DNA"/>
</dbReference>
<proteinExistence type="inferred from homology"/>
<dbReference type="Gene3D" id="3.60.15.30">
    <property type="entry name" value="Metallo-beta-lactamase domain"/>
    <property type="match status" value="2"/>
</dbReference>
<dbReference type="InterPro" id="IPR029229">
    <property type="entry name" value="Alkyl_sulf_C"/>
</dbReference>
<dbReference type="PANTHER" id="PTHR43223">
    <property type="entry name" value="ALKYL/ARYL-SULFATASE"/>
    <property type="match status" value="1"/>
</dbReference>
<dbReference type="Proteomes" id="UP000756346">
    <property type="component" value="Unassembled WGS sequence"/>
</dbReference>
<dbReference type="PANTHER" id="PTHR43223:SF1">
    <property type="entry name" value="ALKYL_ARYL-SULFATASE BDS1"/>
    <property type="match status" value="1"/>
</dbReference>
<comment type="similarity">
    <text evidence="4">Belongs to the metallo-beta-lactamase superfamily. Type III sulfatase family.</text>
</comment>
<comment type="caution">
    <text evidence="7">The sequence shown here is derived from an EMBL/GenBank/DDBJ whole genome shotgun (WGS) entry which is preliminary data.</text>
</comment>
<keyword evidence="2" id="KW-0378">Hydrolase</keyword>
<dbReference type="Pfam" id="PF14863">
    <property type="entry name" value="Alkyl_sulf_dimr"/>
    <property type="match status" value="1"/>
</dbReference>
<dbReference type="InterPro" id="IPR052195">
    <property type="entry name" value="Bact_Alkyl/Aryl-Sulfatase"/>
</dbReference>
<evidence type="ECO:0000256" key="1">
    <source>
        <dbReference type="ARBA" id="ARBA00022723"/>
    </source>
</evidence>
<dbReference type="GO" id="GO:0018741">
    <property type="term" value="F:linear primary-alkylsulfatase activity"/>
    <property type="evidence" value="ECO:0007669"/>
    <property type="project" value="InterPro"/>
</dbReference>
<gene>
    <name evidence="7" type="ORF">B0I36DRAFT_312310</name>
</gene>
<dbReference type="GeneID" id="70182037"/>
<dbReference type="SUPFAM" id="SSF56281">
    <property type="entry name" value="Metallo-hydrolase/oxidoreductase"/>
    <property type="match status" value="1"/>
</dbReference>
<dbReference type="GO" id="GO:0046872">
    <property type="term" value="F:metal ion binding"/>
    <property type="evidence" value="ECO:0007669"/>
    <property type="project" value="UniProtKB-KW"/>
</dbReference>
<reference evidence="7" key="1">
    <citation type="journal article" date="2021" name="Nat. Commun.">
        <title>Genetic determinants of endophytism in the Arabidopsis root mycobiome.</title>
        <authorList>
            <person name="Mesny F."/>
            <person name="Miyauchi S."/>
            <person name="Thiergart T."/>
            <person name="Pickel B."/>
            <person name="Atanasova L."/>
            <person name="Karlsson M."/>
            <person name="Huettel B."/>
            <person name="Barry K.W."/>
            <person name="Haridas S."/>
            <person name="Chen C."/>
            <person name="Bauer D."/>
            <person name="Andreopoulos W."/>
            <person name="Pangilinan J."/>
            <person name="LaButti K."/>
            <person name="Riley R."/>
            <person name="Lipzen A."/>
            <person name="Clum A."/>
            <person name="Drula E."/>
            <person name="Henrissat B."/>
            <person name="Kohler A."/>
            <person name="Grigoriev I.V."/>
            <person name="Martin F.M."/>
            <person name="Hacquard S."/>
        </authorList>
    </citation>
    <scope>NUCLEOTIDE SEQUENCE</scope>
    <source>
        <strain evidence="7">MPI-CAGE-CH-0230</strain>
    </source>
</reference>
<dbReference type="Pfam" id="PF00753">
    <property type="entry name" value="Lactamase_B"/>
    <property type="match status" value="1"/>
</dbReference>
<name>A0A9P8YJJ5_9PEZI</name>
<dbReference type="Gene3D" id="1.25.40.880">
    <property type="entry name" value="Alkyl sulfatase, dimerisation domain"/>
    <property type="match status" value="1"/>
</dbReference>
<dbReference type="InterPro" id="IPR036527">
    <property type="entry name" value="SCP2_sterol-bd_dom_sf"/>
</dbReference>
<dbReference type="CDD" id="cd07710">
    <property type="entry name" value="arylsulfatase_Sdsa1-like_MBL-fold"/>
    <property type="match status" value="1"/>
</dbReference>
<keyword evidence="1" id="KW-0479">Metal-binding</keyword>
<dbReference type="InterPro" id="IPR038536">
    <property type="entry name" value="Alkyl/aryl-sulf_dimr_sf"/>
</dbReference>
<dbReference type="OrthoDB" id="449487at2759"/>
<evidence type="ECO:0000313" key="7">
    <source>
        <dbReference type="EMBL" id="KAH7041183.1"/>
    </source>
</evidence>
<evidence type="ECO:0000256" key="3">
    <source>
        <dbReference type="ARBA" id="ARBA00022833"/>
    </source>
</evidence>
<evidence type="ECO:0000256" key="2">
    <source>
        <dbReference type="ARBA" id="ARBA00022801"/>
    </source>
</evidence>
<organism evidence="7 8">
    <name type="scientific">Microdochium trichocladiopsis</name>
    <dbReference type="NCBI Taxonomy" id="1682393"/>
    <lineage>
        <taxon>Eukaryota</taxon>
        <taxon>Fungi</taxon>
        <taxon>Dikarya</taxon>
        <taxon>Ascomycota</taxon>
        <taxon>Pezizomycotina</taxon>
        <taxon>Sordariomycetes</taxon>
        <taxon>Xylariomycetidae</taxon>
        <taxon>Xylariales</taxon>
        <taxon>Microdochiaceae</taxon>
        <taxon>Microdochium</taxon>
    </lineage>
</organism>
<sequence>MCASDYAQHYPVMAVEPDHKGDSYTRDLKIPGITASATPADGPITPISPLSTTDNAPTAAPATTGTTLAGISPSLKEDRDVMRGFIGDLSPCVVKTAPGPMNPSGVAWNNDAYAFLSQPCPTDGTANPKLWEQSRRSAAQGLFEVVPNAVYQVRGLDLSNMTLIEGETGVIVVDPLITHECAAAALELYYKHRGNHRPVVAVMYSHSHADHYGGAAGILPAAHLDGTQTIPVIAPEHFMREVLSENVFAGPAMMRRGVSMYGARLPKGPRGQIGCGLGMTTSLGTTTIEAPNTIIRSTGEELTIDGVRFVFQMVPDTEAPAELNFHLPQHRALYIAECATYGLHNIVTLRGALVRDAKAWARYLDESMVLFCGGDGKDDEGMDKSDDAVAAAAAAGDINKSNSNDMTNDNEPKEAKTDVLFAGHLWPTFGAAAITRHLSEQRDLYTFLHDQTLRLMNQGLTGAEIAEVMTLPPGLEDRIHAQGYYGSVSHNVKGIYQRYMGWFDGNPAKLWQLPPRKEALRYAECLGGVDAVLRKAGEYIQRYSELGDVDDLRFAATLLDHAVAASDPGNNREARLALAGVYDTLGFGAENATWRNFYLTGAMILRAPPAIVQQQRQAMLSRPRFAPKASVEQWLDVLSVQLDGFAAGKEETCVVRIRVTDRKEAWRVNVSHGALTRREVTFALEEEEKQEQERGELVLSLEHRELFAVLATADVPIVQARANKQDCSAMLRILELCGVLPKRA</sequence>
<dbReference type="GO" id="GO:0046983">
    <property type="term" value="F:protein dimerization activity"/>
    <property type="evidence" value="ECO:0007669"/>
    <property type="project" value="InterPro"/>
</dbReference>
<dbReference type="Pfam" id="PF14864">
    <property type="entry name" value="Alkyl_sulf_C"/>
    <property type="match status" value="1"/>
</dbReference>
<dbReference type="InterPro" id="IPR044097">
    <property type="entry name" value="Bds1/SdsA1_MBL-fold"/>
</dbReference>
<protein>
    <submittedName>
        <fullName evidence="7">Beta-lactamase-like protein</fullName>
    </submittedName>
</protein>
<dbReference type="InterPro" id="IPR036866">
    <property type="entry name" value="RibonucZ/Hydroxyglut_hydro"/>
</dbReference>